<dbReference type="EMBL" id="LN614830">
    <property type="protein sequence ID" value="CEG60392.1"/>
    <property type="molecule type" value="Genomic_DNA"/>
</dbReference>
<dbReference type="InterPro" id="IPR013785">
    <property type="entry name" value="Aldolase_TIM"/>
</dbReference>
<dbReference type="EMBL" id="FMVN01000015">
    <property type="protein sequence ID" value="SCY72324.1"/>
    <property type="molecule type" value="Genomic_DNA"/>
</dbReference>
<dbReference type="InterPro" id="IPR017853">
    <property type="entry name" value="GH"/>
</dbReference>
<dbReference type="PATRIC" id="fig|451.8.peg.180"/>
<evidence type="ECO:0000313" key="3">
    <source>
        <dbReference type="EMBL" id="CEG60392.1"/>
    </source>
</evidence>
<dbReference type="Proteomes" id="UP000032414">
    <property type="component" value="Chromosome I"/>
</dbReference>
<dbReference type="Pfam" id="PF03537">
    <property type="entry name" value="Glyco_hydro_114"/>
    <property type="match status" value="1"/>
</dbReference>
<protein>
    <submittedName>
        <fullName evidence="4">Extracellular protein</fullName>
    </submittedName>
</protein>
<dbReference type="InterPro" id="IPR011330">
    <property type="entry name" value="Glyco_hydro/deAcase_b/a-brl"/>
</dbReference>
<evidence type="ECO:0000256" key="1">
    <source>
        <dbReference type="SAM" id="SignalP"/>
    </source>
</evidence>
<dbReference type="HOGENOM" id="CLU_014516_0_0_6"/>
<gene>
    <name evidence="3" type="ORF">LMI_1077</name>
    <name evidence="4" type="ORF">SAMN02982997_02654</name>
</gene>
<feature type="chain" id="PRO_5009750733" evidence="1">
    <location>
        <begin position="23"/>
        <end position="916"/>
    </location>
</feature>
<dbReference type="InterPro" id="IPR016925">
    <property type="entry name" value="UCP029570"/>
</dbReference>
<dbReference type="PANTHER" id="PTHR35882">
    <property type="entry name" value="PELA"/>
    <property type="match status" value="1"/>
</dbReference>
<reference evidence="3" key="1">
    <citation type="submission" date="2014-09" db="EMBL/GenBank/DDBJ databases">
        <authorList>
            <person name="GOMEZ-VALERO Laura"/>
        </authorList>
    </citation>
    <scope>NUCLEOTIDE SEQUENCE</scope>
    <source>
        <strain evidence="3">ATCC33218</strain>
    </source>
</reference>
<reference evidence="5" key="2">
    <citation type="submission" date="2014-09" db="EMBL/GenBank/DDBJ databases">
        <authorList>
            <person name="Gomez-Valero L."/>
        </authorList>
    </citation>
    <scope>NUCLEOTIDE SEQUENCE [LARGE SCALE GENOMIC DNA]</scope>
    <source>
        <strain evidence="5">ATCC33218</strain>
    </source>
</reference>
<proteinExistence type="predicted"/>
<dbReference type="InterPro" id="IPR004352">
    <property type="entry name" value="GH114_TIM-barrel"/>
</dbReference>
<dbReference type="CDD" id="cd10922">
    <property type="entry name" value="CE4_PelA_like_C"/>
    <property type="match status" value="1"/>
</dbReference>
<evidence type="ECO:0000313" key="5">
    <source>
        <dbReference type="Proteomes" id="UP000032414"/>
    </source>
</evidence>
<dbReference type="Proteomes" id="UP000182998">
    <property type="component" value="Unassembled WGS sequence"/>
</dbReference>
<evidence type="ECO:0000313" key="6">
    <source>
        <dbReference type="Proteomes" id="UP000182998"/>
    </source>
</evidence>
<accession>A0A098GEG8</accession>
<dbReference type="RefSeq" id="WP_045098813.1">
    <property type="nucleotide sequence ID" value="NZ_FMVN01000015.1"/>
</dbReference>
<keyword evidence="1" id="KW-0732">Signal</keyword>
<feature type="domain" description="Glycoside-hydrolase family GH114 TIM-barrel" evidence="2">
    <location>
        <begin position="61"/>
        <end position="264"/>
    </location>
</feature>
<organism evidence="3 5">
    <name type="scientific">Legionella micdadei</name>
    <name type="common">Tatlockia micdadei</name>
    <dbReference type="NCBI Taxonomy" id="451"/>
    <lineage>
        <taxon>Bacteria</taxon>
        <taxon>Pseudomonadati</taxon>
        <taxon>Pseudomonadota</taxon>
        <taxon>Gammaproteobacteria</taxon>
        <taxon>Legionellales</taxon>
        <taxon>Legionellaceae</taxon>
        <taxon>Legionella</taxon>
    </lineage>
</organism>
<dbReference type="KEGG" id="tmc:LMI_1077"/>
<evidence type="ECO:0000259" key="2">
    <source>
        <dbReference type="Pfam" id="PF03537"/>
    </source>
</evidence>
<evidence type="ECO:0000313" key="4">
    <source>
        <dbReference type="EMBL" id="SCY72324.1"/>
    </source>
</evidence>
<reference evidence="4 6" key="3">
    <citation type="submission" date="2016-10" db="EMBL/GenBank/DDBJ databases">
        <authorList>
            <person name="Varghese N."/>
            <person name="Submissions S."/>
        </authorList>
    </citation>
    <scope>NUCLEOTIDE SEQUENCE [LARGE SCALE GENOMIC DNA]</scope>
    <source>
        <strain evidence="4 6">ATCC 33218</strain>
    </source>
</reference>
<sequence>MCVPSLKRLLLLAIIFCNQAFSQQSAAVFYGSQIPVNQLCNYNIIIVDPYSDLNPKRDCPNSKIFAYASLGEVSLDSPYFKLIQPNWVIGKNEAWNNNKVLDQTNPGWQKFFLNQIIEPLWQKGYRGFFLDTLDSYYLAVHDPKLQEKQIKGMVETIRQIKIRHPDAKIILNRGFVLLPYIHSDIYAVLIESLYNAWHQQERAYEETPPAERKQLFEEINKIRAMNLPIIIVDYLPPNQQYKAKELAEQLSKQGFIPWITDSLLQSIYIRKYPEMQRQILVAYTNKLPVRFGAPLQFVGPILEHMGYIPKYLDLNKITQLPSGDLSKRYAGIVLWLIDPVKNDSFMGWVQTQIENKIPVVFLNSFGVPYADPELTKLGLFVSSEKESDASLRIAKMDPKFIGHEIAPILTPYDFVVLNAASSQILLKVKNVYEQTSDVVAITPWGGYALIPDVIQYMPNLSTRWVINPFPFFRKALRLQDFPIPDTTTENGRRLMSVHIDGDGFSYPARWIGGRIAAVELRDRILTRFPIPTSVSVITGEIAPNGNQPKKSPELMEVARSIFALPWVEIASHTFSHPLNWQPQSKRFNELGEESTYGMRIPNYKFNLATEITGSVDFINKNLAPADKKCHLFFWSGLADPSKEALALTYKDNLLNINGVSGTHIDKNDPSLTGIRPRGLELGGYYQVFAPIDLDFYYMNNLAGPLYGYEKVIQTLELTDKPHRYKPIDLYYHFYSASYPAALQALIKVYQWALNQPVMNIFISDYIKKVLDFYQTSIGKIDGSWVITTNGEVREFRSPLHFGYPDLINSKNVIGFKKINDELYIHLGSSHFTTLKYQKTEPTQPYLIEANARIVDYSRKKKKLSVKFAGYMPVQFTFANVAQCKMSSKFPLKATHNSDKTISYSSSETNNEIHFDC</sequence>
<keyword evidence="6" id="KW-1185">Reference proteome</keyword>
<dbReference type="STRING" id="451.B6N58_10115"/>
<dbReference type="GO" id="GO:0005975">
    <property type="term" value="P:carbohydrate metabolic process"/>
    <property type="evidence" value="ECO:0007669"/>
    <property type="project" value="InterPro"/>
</dbReference>
<dbReference type="Gene3D" id="3.20.20.70">
    <property type="entry name" value="Aldolase class I"/>
    <property type="match status" value="1"/>
</dbReference>
<dbReference type="PIRSF" id="PIRSF029570">
    <property type="entry name" value="UCP029570"/>
    <property type="match status" value="1"/>
</dbReference>
<dbReference type="AlphaFoldDB" id="A0A098GEG8"/>
<name>A0A098GEG8_LEGMI</name>
<feature type="signal peptide" evidence="1">
    <location>
        <begin position="1"/>
        <end position="22"/>
    </location>
</feature>
<dbReference type="SUPFAM" id="SSF51445">
    <property type="entry name" value="(Trans)glycosidases"/>
    <property type="match status" value="1"/>
</dbReference>
<dbReference type="SUPFAM" id="SSF88713">
    <property type="entry name" value="Glycoside hydrolase/deacetylase"/>
    <property type="match status" value="1"/>
</dbReference>
<dbReference type="PANTHER" id="PTHR35882:SF2">
    <property type="entry name" value="PELA"/>
    <property type="match status" value="1"/>
</dbReference>